<evidence type="ECO:0000313" key="2">
    <source>
        <dbReference type="EMBL" id="GHG18715.1"/>
    </source>
</evidence>
<keyword evidence="1" id="KW-0732">Signal</keyword>
<dbReference type="Proteomes" id="UP000649955">
    <property type="component" value="Unassembled WGS sequence"/>
</dbReference>
<keyword evidence="2" id="KW-0449">Lipoprotein</keyword>
<dbReference type="SUPFAM" id="SSF56601">
    <property type="entry name" value="beta-lactamase/transpeptidase-like"/>
    <property type="match status" value="1"/>
</dbReference>
<organism evidence="2 3">
    <name type="scientific">Amycolatopsis bullii</name>
    <dbReference type="NCBI Taxonomy" id="941987"/>
    <lineage>
        <taxon>Bacteria</taxon>
        <taxon>Bacillati</taxon>
        <taxon>Actinomycetota</taxon>
        <taxon>Actinomycetes</taxon>
        <taxon>Pseudonocardiales</taxon>
        <taxon>Pseudonocardiaceae</taxon>
        <taxon>Amycolatopsis</taxon>
    </lineage>
</organism>
<accession>A0ABQ3KF36</accession>
<proteinExistence type="predicted"/>
<evidence type="ECO:0000256" key="1">
    <source>
        <dbReference type="SAM" id="SignalP"/>
    </source>
</evidence>
<dbReference type="EMBL" id="BNAW01000017">
    <property type="protein sequence ID" value="GHG18715.1"/>
    <property type="molecule type" value="Genomic_DNA"/>
</dbReference>
<protein>
    <submittedName>
        <fullName evidence="2">Lipoprotein</fullName>
    </submittedName>
</protein>
<dbReference type="InterPro" id="IPR012338">
    <property type="entry name" value="Beta-lactam/transpept-like"/>
</dbReference>
<comment type="caution">
    <text evidence="2">The sequence shown here is derived from an EMBL/GenBank/DDBJ whole genome shotgun (WGS) entry which is preliminary data.</text>
</comment>
<dbReference type="Gene3D" id="3.40.710.10">
    <property type="entry name" value="DD-peptidase/beta-lactamase superfamily"/>
    <property type="match status" value="1"/>
</dbReference>
<sequence length="305" mass="32257">MGKIRRLATIATGVVAGVALAAGSASAGTASVDLPEGMTASYLVVDQETGAAFGSDEHKQYRSASLVKLFIALDYLESHGPDYQIPADDLALLEPMLRSSNDDAASTLWVRDGWDEIVKRMVVKLGLTDTAPPTSRGKWGYTAISAADIVRTYQYIEQEANPRYRAFIMGNLAQSTKCGSDGFDQSFGLPSAIFEPMAVKQGWSGFGAAPAPGQECHETDARVLRRLSSPEVRAATAVASSGEGTTGAVQGIDLTSRAMHTSGTVSSGSGKIVVVLTLEPTTLSWQDSATRITDLTREVYAQSAL</sequence>
<gene>
    <name evidence="2" type="ORF">GCM10017567_41460</name>
</gene>
<reference evidence="3" key="1">
    <citation type="journal article" date="2019" name="Int. J. Syst. Evol. Microbiol.">
        <title>The Global Catalogue of Microorganisms (GCM) 10K type strain sequencing project: providing services to taxonomists for standard genome sequencing and annotation.</title>
        <authorList>
            <consortium name="The Broad Institute Genomics Platform"/>
            <consortium name="The Broad Institute Genome Sequencing Center for Infectious Disease"/>
            <person name="Wu L."/>
            <person name="Ma J."/>
        </authorList>
    </citation>
    <scope>NUCLEOTIDE SEQUENCE [LARGE SCALE GENOMIC DNA]</scope>
    <source>
        <strain evidence="3">CGMCC 4.7680</strain>
    </source>
</reference>
<keyword evidence="3" id="KW-1185">Reference proteome</keyword>
<name>A0ABQ3KF36_9PSEU</name>
<feature type="chain" id="PRO_5045910776" evidence="1">
    <location>
        <begin position="22"/>
        <end position="305"/>
    </location>
</feature>
<feature type="signal peptide" evidence="1">
    <location>
        <begin position="1"/>
        <end position="21"/>
    </location>
</feature>
<evidence type="ECO:0000313" key="3">
    <source>
        <dbReference type="Proteomes" id="UP000649955"/>
    </source>
</evidence>